<name>A0A9K3PHW6_9STRA</name>
<organism evidence="1 2">
    <name type="scientific">Nitzschia inconspicua</name>
    <dbReference type="NCBI Taxonomy" id="303405"/>
    <lineage>
        <taxon>Eukaryota</taxon>
        <taxon>Sar</taxon>
        <taxon>Stramenopiles</taxon>
        <taxon>Ochrophyta</taxon>
        <taxon>Bacillariophyta</taxon>
        <taxon>Bacillariophyceae</taxon>
        <taxon>Bacillariophycidae</taxon>
        <taxon>Bacillariales</taxon>
        <taxon>Bacillariaceae</taxon>
        <taxon>Nitzschia</taxon>
    </lineage>
</organism>
<gene>
    <name evidence="1" type="ORF">IV203_033085</name>
</gene>
<evidence type="ECO:0000313" key="1">
    <source>
        <dbReference type="EMBL" id="KAG7345554.1"/>
    </source>
</evidence>
<reference evidence="1" key="2">
    <citation type="submission" date="2021-04" db="EMBL/GenBank/DDBJ databases">
        <authorList>
            <person name="Podell S."/>
        </authorList>
    </citation>
    <scope>NUCLEOTIDE SEQUENCE</scope>
    <source>
        <strain evidence="1">Hildebrandi</strain>
    </source>
</reference>
<keyword evidence="2" id="KW-1185">Reference proteome</keyword>
<dbReference type="Proteomes" id="UP000693970">
    <property type="component" value="Unassembled WGS sequence"/>
</dbReference>
<proteinExistence type="predicted"/>
<comment type="caution">
    <text evidence="1">The sequence shown here is derived from an EMBL/GenBank/DDBJ whole genome shotgun (WGS) entry which is preliminary data.</text>
</comment>
<evidence type="ECO:0000313" key="2">
    <source>
        <dbReference type="Proteomes" id="UP000693970"/>
    </source>
</evidence>
<sequence>MIQLVRMHLQTKKESRTGAVHFVTNKEPLRGQKFSRDGHHPTLSDEPVMTRPKDWRGEGYLAICLAGYSRESALDVIEASEVCKLIWLVDPDLLGVRHTRDAKSEELRTACDFLRAAILAQQDMIASLSEEE</sequence>
<dbReference type="AlphaFoldDB" id="A0A9K3PHW6"/>
<accession>A0A9K3PHW6</accession>
<reference evidence="1" key="1">
    <citation type="journal article" date="2021" name="Sci. Rep.">
        <title>Diploid genomic architecture of Nitzschia inconspicua, an elite biomass production diatom.</title>
        <authorList>
            <person name="Oliver A."/>
            <person name="Podell S."/>
            <person name="Pinowska A."/>
            <person name="Traller J.C."/>
            <person name="Smith S.R."/>
            <person name="McClure R."/>
            <person name="Beliaev A."/>
            <person name="Bohutskyi P."/>
            <person name="Hill E.A."/>
            <person name="Rabines A."/>
            <person name="Zheng H."/>
            <person name="Allen L.Z."/>
            <person name="Kuo A."/>
            <person name="Grigoriev I.V."/>
            <person name="Allen A.E."/>
            <person name="Hazlebeck D."/>
            <person name="Allen E.E."/>
        </authorList>
    </citation>
    <scope>NUCLEOTIDE SEQUENCE</scope>
    <source>
        <strain evidence="1">Hildebrandi</strain>
    </source>
</reference>
<protein>
    <submittedName>
        <fullName evidence="1">Uncharacterized protein</fullName>
    </submittedName>
</protein>
<dbReference type="OrthoDB" id="55778at2759"/>
<dbReference type="EMBL" id="JAGRRH010000022">
    <property type="protein sequence ID" value="KAG7345554.1"/>
    <property type="molecule type" value="Genomic_DNA"/>
</dbReference>